<dbReference type="PANTHER" id="PTHR43792">
    <property type="entry name" value="GNAT FAMILY, PUTATIVE (AFU_ORTHOLOGUE AFUA_3G00765)-RELATED-RELATED"/>
    <property type="match status" value="1"/>
</dbReference>
<dbReference type="Gene3D" id="3.40.630.30">
    <property type="match status" value="1"/>
</dbReference>
<sequence>MEININEIILRPLNYEDYESWLKGFNNRRDSQNKFDDGKLDMSICTFEWFKELVDKHQIMMKDDYQYIYGVFNGRGENLGFFDVVTLERANFQWCEIGYFIHNQYWRKGYAYKSLKILLHKLKYELDFHRCEAHVKIDNHASINLLEKCGFEFECIRKNFIKEDNLWTDRKIYTKILE</sequence>
<dbReference type="PATRIC" id="fig|883111.3.peg.1541"/>
<evidence type="ECO:0000259" key="4">
    <source>
        <dbReference type="PROSITE" id="PS51186"/>
    </source>
</evidence>
<gene>
    <name evidence="5" type="ORF">HMPREF9706_01518</name>
</gene>
<evidence type="ECO:0000256" key="3">
    <source>
        <dbReference type="ARBA" id="ARBA00038502"/>
    </source>
</evidence>
<dbReference type="InterPro" id="IPR051531">
    <property type="entry name" value="N-acetyltransferase"/>
</dbReference>
<dbReference type="EMBL" id="AGZD01000011">
    <property type="protein sequence ID" value="EKB53894.1"/>
    <property type="molecule type" value="Genomic_DNA"/>
</dbReference>
<dbReference type="AlphaFoldDB" id="K1MCZ4"/>
<name>K1MCZ4_9LACT</name>
<dbReference type="PANTHER" id="PTHR43792:SF8">
    <property type="entry name" value="[RIBOSOMAL PROTEIN US5]-ALANINE N-ACETYLTRANSFERASE"/>
    <property type="match status" value="1"/>
</dbReference>
<keyword evidence="6" id="KW-1185">Reference proteome</keyword>
<dbReference type="RefSeq" id="WP_006908828.1">
    <property type="nucleotide sequence ID" value="NZ_JH932292.1"/>
</dbReference>
<dbReference type="InterPro" id="IPR000182">
    <property type="entry name" value="GNAT_dom"/>
</dbReference>
<evidence type="ECO:0000313" key="5">
    <source>
        <dbReference type="EMBL" id="EKB53894.1"/>
    </source>
</evidence>
<accession>K1MCZ4</accession>
<dbReference type="SUPFAM" id="SSF55729">
    <property type="entry name" value="Acyl-CoA N-acyltransferases (Nat)"/>
    <property type="match status" value="1"/>
</dbReference>
<evidence type="ECO:0000256" key="2">
    <source>
        <dbReference type="ARBA" id="ARBA00023315"/>
    </source>
</evidence>
<dbReference type="GO" id="GO:0016747">
    <property type="term" value="F:acyltransferase activity, transferring groups other than amino-acyl groups"/>
    <property type="evidence" value="ECO:0007669"/>
    <property type="project" value="InterPro"/>
</dbReference>
<dbReference type="OrthoDB" id="9798081at2"/>
<comment type="similarity">
    <text evidence="3">Belongs to the acetyltransferase family. RimJ subfamily.</text>
</comment>
<feature type="domain" description="N-acetyltransferase" evidence="4">
    <location>
        <begin position="8"/>
        <end position="173"/>
    </location>
</feature>
<keyword evidence="1" id="KW-0808">Transferase</keyword>
<organism evidence="5 6">
    <name type="scientific">Facklamia hominis CCUG 36813</name>
    <dbReference type="NCBI Taxonomy" id="883111"/>
    <lineage>
        <taxon>Bacteria</taxon>
        <taxon>Bacillati</taxon>
        <taxon>Bacillota</taxon>
        <taxon>Bacilli</taxon>
        <taxon>Lactobacillales</taxon>
        <taxon>Aerococcaceae</taxon>
        <taxon>Facklamia</taxon>
    </lineage>
</organism>
<dbReference type="InterPro" id="IPR016181">
    <property type="entry name" value="Acyl_CoA_acyltransferase"/>
</dbReference>
<dbReference type="Proteomes" id="UP000004465">
    <property type="component" value="Unassembled WGS sequence"/>
</dbReference>
<evidence type="ECO:0000256" key="1">
    <source>
        <dbReference type="ARBA" id="ARBA00022679"/>
    </source>
</evidence>
<dbReference type="Pfam" id="PF13302">
    <property type="entry name" value="Acetyltransf_3"/>
    <property type="match status" value="1"/>
</dbReference>
<keyword evidence="2" id="KW-0012">Acyltransferase</keyword>
<comment type="caution">
    <text evidence="5">The sequence shown here is derived from an EMBL/GenBank/DDBJ whole genome shotgun (WGS) entry which is preliminary data.</text>
</comment>
<dbReference type="HOGENOM" id="CLU_013985_40_1_9"/>
<reference evidence="5 6" key="1">
    <citation type="submission" date="2012-07" db="EMBL/GenBank/DDBJ databases">
        <title>The Genome Sequence of Facklamia hominis CCUG 36813.</title>
        <authorList>
            <consortium name="The Broad Institute Genome Sequencing Platform"/>
            <person name="Earl A."/>
            <person name="Ward D."/>
            <person name="Feldgarden M."/>
            <person name="Gevers D."/>
            <person name="Huys G."/>
            <person name="Walker B."/>
            <person name="Young S.K."/>
            <person name="Zeng Q."/>
            <person name="Gargeya S."/>
            <person name="Fitzgerald M."/>
            <person name="Haas B."/>
            <person name="Abouelleil A."/>
            <person name="Alvarado L."/>
            <person name="Arachchi H.M."/>
            <person name="Berlin A.M."/>
            <person name="Chapman S.B."/>
            <person name="Goldberg J."/>
            <person name="Griggs A."/>
            <person name="Gujja S."/>
            <person name="Hansen M."/>
            <person name="Howarth C."/>
            <person name="Imamovic A."/>
            <person name="Larimer J."/>
            <person name="McCowen C."/>
            <person name="Montmayeur A."/>
            <person name="Murphy C."/>
            <person name="Neiman D."/>
            <person name="Pearson M."/>
            <person name="Priest M."/>
            <person name="Roberts A."/>
            <person name="Saif S."/>
            <person name="Shea T."/>
            <person name="Sisk P."/>
            <person name="Sykes S."/>
            <person name="Wortman J."/>
            <person name="Nusbaum C."/>
            <person name="Birren B."/>
        </authorList>
    </citation>
    <scope>NUCLEOTIDE SEQUENCE [LARGE SCALE GENOMIC DNA]</scope>
    <source>
        <strain evidence="5 6">CCUG 36813</strain>
    </source>
</reference>
<proteinExistence type="inferred from homology"/>
<evidence type="ECO:0000313" key="6">
    <source>
        <dbReference type="Proteomes" id="UP000004465"/>
    </source>
</evidence>
<dbReference type="STRING" id="883111.HMPREF9706_01518"/>
<dbReference type="PROSITE" id="PS51186">
    <property type="entry name" value="GNAT"/>
    <property type="match status" value="1"/>
</dbReference>
<protein>
    <recommendedName>
        <fullName evidence="4">N-acetyltransferase domain-containing protein</fullName>
    </recommendedName>
</protein>